<evidence type="ECO:0000256" key="4">
    <source>
        <dbReference type="ARBA" id="ARBA00023172"/>
    </source>
</evidence>
<dbReference type="Gene3D" id="3.30.420.10">
    <property type="entry name" value="Ribonuclease H-like superfamily/Ribonuclease H"/>
    <property type="match status" value="1"/>
</dbReference>
<evidence type="ECO:0000313" key="6">
    <source>
        <dbReference type="EMBL" id="VXC61495.1"/>
    </source>
</evidence>
<dbReference type="Proteomes" id="UP000437562">
    <property type="component" value="Unassembled WGS sequence"/>
</dbReference>
<keyword evidence="2" id="KW-0815">Transposition</keyword>
<sequence length="222" mass="26624">MNRQNSFKWKHYQPDIILLTVRWYLRYNLSFRDLVEMMEERGLSIAHTTIMRWVHQYSPELDKRVRRYLKKTKDSWRGDETYVKVKGKWMYLYRAVDSEGNTIDFYLSKNRNAKSAKRFLKKALASCHSVTPRVITVDKNLAYPVAIKALHEEKSMPIGVKLRQIRYLNNIVEQDHRFIKKRIRTMLSLKSFRTAKWILAGIEAMHMMKKDKPLKRSLSKIK</sequence>
<dbReference type="EMBL" id="CABWMC010000029">
    <property type="protein sequence ID" value="VXC61495.1"/>
    <property type="molecule type" value="Genomic_DNA"/>
</dbReference>
<evidence type="ECO:0000256" key="3">
    <source>
        <dbReference type="ARBA" id="ARBA00023125"/>
    </source>
</evidence>
<accession>A0A654A1Q5</accession>
<feature type="domain" description="Integrase catalytic" evidence="5">
    <location>
        <begin position="55"/>
        <end position="222"/>
    </location>
</feature>
<evidence type="ECO:0000256" key="2">
    <source>
        <dbReference type="ARBA" id="ARBA00022578"/>
    </source>
</evidence>
<dbReference type="GO" id="GO:0006310">
    <property type="term" value="P:DNA recombination"/>
    <property type="evidence" value="ECO:0007669"/>
    <property type="project" value="UniProtKB-KW"/>
</dbReference>
<dbReference type="Pfam" id="PF13610">
    <property type="entry name" value="DDE_Tnp_IS240"/>
    <property type="match status" value="1"/>
</dbReference>
<comment type="function">
    <text evidence="1">Involved in the transposition of the insertion sequence.</text>
</comment>
<evidence type="ECO:0000256" key="1">
    <source>
        <dbReference type="ARBA" id="ARBA00002286"/>
    </source>
</evidence>
<keyword evidence="4" id="KW-0233">DNA recombination</keyword>
<dbReference type="GO" id="GO:0015074">
    <property type="term" value="P:DNA integration"/>
    <property type="evidence" value="ECO:0007669"/>
    <property type="project" value="InterPro"/>
</dbReference>
<dbReference type="InterPro" id="IPR036397">
    <property type="entry name" value="RNaseH_sf"/>
</dbReference>
<dbReference type="InterPro" id="IPR032874">
    <property type="entry name" value="DDE_dom"/>
</dbReference>
<dbReference type="InterPro" id="IPR001584">
    <property type="entry name" value="Integrase_cat-core"/>
</dbReference>
<gene>
    <name evidence="6" type="ORF">BACI71_40422</name>
</gene>
<evidence type="ECO:0000313" key="7">
    <source>
        <dbReference type="Proteomes" id="UP000437562"/>
    </source>
</evidence>
<dbReference type="AlphaFoldDB" id="A0A654A1Q5"/>
<dbReference type="InterPro" id="IPR047930">
    <property type="entry name" value="Transpos_IS6"/>
</dbReference>
<dbReference type="NCBIfam" id="NF033587">
    <property type="entry name" value="transpos_IS6"/>
    <property type="match status" value="1"/>
</dbReference>
<dbReference type="PANTHER" id="PTHR35528">
    <property type="entry name" value="BLL1675 PROTEIN"/>
    <property type="match status" value="1"/>
</dbReference>
<keyword evidence="3" id="KW-0238">DNA-binding</keyword>
<proteinExistence type="predicted"/>
<dbReference type="SUPFAM" id="SSF53098">
    <property type="entry name" value="Ribonuclease H-like"/>
    <property type="match status" value="1"/>
</dbReference>
<dbReference type="GO" id="GO:0032196">
    <property type="term" value="P:transposition"/>
    <property type="evidence" value="ECO:0007669"/>
    <property type="project" value="UniProtKB-KW"/>
</dbReference>
<reference evidence="6 7" key="1">
    <citation type="submission" date="2019-10" db="EMBL/GenBank/DDBJ databases">
        <authorList>
            <person name="Karimi E."/>
        </authorList>
    </citation>
    <scope>NUCLEOTIDE SEQUENCE [LARGE SCALE GENOMIC DNA]</scope>
    <source>
        <strain evidence="6">Bacillus sp. 71</strain>
    </source>
</reference>
<dbReference type="PANTHER" id="PTHR35528:SF3">
    <property type="entry name" value="BLL1675 PROTEIN"/>
    <property type="match status" value="1"/>
</dbReference>
<protein>
    <submittedName>
        <fullName evidence="6">Integrase catalytic region</fullName>
    </submittedName>
</protein>
<dbReference type="PROSITE" id="PS50994">
    <property type="entry name" value="INTEGRASE"/>
    <property type="match status" value="1"/>
</dbReference>
<evidence type="ECO:0000259" key="5">
    <source>
        <dbReference type="PROSITE" id="PS50994"/>
    </source>
</evidence>
<dbReference type="InterPro" id="IPR012337">
    <property type="entry name" value="RNaseH-like_sf"/>
</dbReference>
<name>A0A654A1Q5_BACMY</name>
<organism evidence="6 7">
    <name type="scientific">Bacillus mycoides</name>
    <dbReference type="NCBI Taxonomy" id="1405"/>
    <lineage>
        <taxon>Bacteria</taxon>
        <taxon>Bacillati</taxon>
        <taxon>Bacillota</taxon>
        <taxon>Bacilli</taxon>
        <taxon>Bacillales</taxon>
        <taxon>Bacillaceae</taxon>
        <taxon>Bacillus</taxon>
        <taxon>Bacillus cereus group</taxon>
    </lineage>
</organism>
<dbReference type="InterPro" id="IPR052183">
    <property type="entry name" value="IS_Transposase"/>
</dbReference>
<dbReference type="GO" id="GO:0003677">
    <property type="term" value="F:DNA binding"/>
    <property type="evidence" value="ECO:0007669"/>
    <property type="project" value="UniProtKB-KW"/>
</dbReference>